<feature type="transmembrane region" description="Helical" evidence="6">
    <location>
        <begin position="240"/>
        <end position="259"/>
    </location>
</feature>
<keyword evidence="3 6" id="KW-1133">Transmembrane helix</keyword>
<feature type="transmembrane region" description="Helical" evidence="6">
    <location>
        <begin position="48"/>
        <end position="69"/>
    </location>
</feature>
<feature type="compositionally biased region" description="Basic and acidic residues" evidence="5">
    <location>
        <begin position="279"/>
        <end position="306"/>
    </location>
</feature>
<evidence type="ECO:0000256" key="6">
    <source>
        <dbReference type="SAM" id="Phobius"/>
    </source>
</evidence>
<keyword evidence="8" id="KW-1185">Reference proteome</keyword>
<feature type="region of interest" description="Disordered" evidence="5">
    <location>
        <begin position="270"/>
        <end position="306"/>
    </location>
</feature>
<dbReference type="PANTHER" id="PTHR31465:SF15">
    <property type="entry name" value="LIPID TRANSPORTER ATNI-RELATED"/>
    <property type="match status" value="1"/>
</dbReference>
<dbReference type="OrthoDB" id="5384040at2759"/>
<accession>A0A9P7Z0S8</accession>
<evidence type="ECO:0000256" key="4">
    <source>
        <dbReference type="ARBA" id="ARBA00023136"/>
    </source>
</evidence>
<comment type="caution">
    <text evidence="7">The sequence shown here is derived from an EMBL/GenBank/DDBJ whole genome shotgun (WGS) entry which is preliminary data.</text>
</comment>
<evidence type="ECO:0000256" key="2">
    <source>
        <dbReference type="ARBA" id="ARBA00022692"/>
    </source>
</evidence>
<reference evidence="7" key="1">
    <citation type="journal article" date="2021" name="IMA Fungus">
        <title>Genomic characterization of three marine fungi, including Emericellopsis atlantica sp. nov. with signatures of a generalist lifestyle and marine biomass degradation.</title>
        <authorList>
            <person name="Hagestad O.C."/>
            <person name="Hou L."/>
            <person name="Andersen J.H."/>
            <person name="Hansen E.H."/>
            <person name="Altermark B."/>
            <person name="Li C."/>
            <person name="Kuhnert E."/>
            <person name="Cox R.J."/>
            <person name="Crous P.W."/>
            <person name="Spatafora J.W."/>
            <person name="Lail K."/>
            <person name="Amirebrahimi M."/>
            <person name="Lipzen A."/>
            <person name="Pangilinan J."/>
            <person name="Andreopoulos W."/>
            <person name="Hayes R.D."/>
            <person name="Ng V."/>
            <person name="Grigoriev I.V."/>
            <person name="Jackson S.A."/>
            <person name="Sutton T.D.S."/>
            <person name="Dobson A.D.W."/>
            <person name="Rama T."/>
        </authorList>
    </citation>
    <scope>NUCLEOTIDE SEQUENCE</scope>
    <source>
        <strain evidence="7">TRa3180A</strain>
    </source>
</reference>
<feature type="transmembrane region" description="Helical" evidence="6">
    <location>
        <begin position="81"/>
        <end position="101"/>
    </location>
</feature>
<gene>
    <name evidence="7" type="ORF">BJ878DRAFT_511645</name>
</gene>
<keyword evidence="2 6" id="KW-0812">Transmembrane</keyword>
<evidence type="ECO:0000256" key="1">
    <source>
        <dbReference type="ARBA" id="ARBA00004141"/>
    </source>
</evidence>
<dbReference type="EMBL" id="MU253992">
    <property type="protein sequence ID" value="KAG9243265.1"/>
    <property type="molecule type" value="Genomic_DNA"/>
</dbReference>
<protein>
    <submittedName>
        <fullName evidence="7">RTA1 like protein-domain-containing protein</fullName>
    </submittedName>
</protein>
<proteinExistence type="predicted"/>
<organism evidence="7 8">
    <name type="scientific">Calycina marina</name>
    <dbReference type="NCBI Taxonomy" id="1763456"/>
    <lineage>
        <taxon>Eukaryota</taxon>
        <taxon>Fungi</taxon>
        <taxon>Dikarya</taxon>
        <taxon>Ascomycota</taxon>
        <taxon>Pezizomycotina</taxon>
        <taxon>Leotiomycetes</taxon>
        <taxon>Helotiales</taxon>
        <taxon>Pezizellaceae</taxon>
        <taxon>Calycina</taxon>
    </lineage>
</organism>
<dbReference type="PANTHER" id="PTHR31465">
    <property type="entry name" value="PROTEIN RTA1-RELATED"/>
    <property type="match status" value="1"/>
</dbReference>
<name>A0A9P7Z0S8_9HELO</name>
<dbReference type="Pfam" id="PF04479">
    <property type="entry name" value="RTA1"/>
    <property type="match status" value="1"/>
</dbReference>
<dbReference type="GO" id="GO:0016020">
    <property type="term" value="C:membrane"/>
    <property type="evidence" value="ECO:0007669"/>
    <property type="project" value="UniProtKB-SubCell"/>
</dbReference>
<dbReference type="Proteomes" id="UP000887226">
    <property type="component" value="Unassembled WGS sequence"/>
</dbReference>
<dbReference type="InterPro" id="IPR007568">
    <property type="entry name" value="RTA1"/>
</dbReference>
<evidence type="ECO:0000256" key="5">
    <source>
        <dbReference type="SAM" id="MobiDB-lite"/>
    </source>
</evidence>
<feature type="transmembrane region" description="Helical" evidence="6">
    <location>
        <begin position="20"/>
        <end position="39"/>
    </location>
</feature>
<evidence type="ECO:0000256" key="3">
    <source>
        <dbReference type="ARBA" id="ARBA00022989"/>
    </source>
</evidence>
<feature type="transmembrane region" description="Helical" evidence="6">
    <location>
        <begin position="122"/>
        <end position="146"/>
    </location>
</feature>
<comment type="subcellular location">
    <subcellularLocation>
        <location evidence="1">Membrane</location>
        <topology evidence="1">Multi-pass membrane protein</topology>
    </subcellularLocation>
</comment>
<feature type="transmembrane region" description="Helical" evidence="6">
    <location>
        <begin position="200"/>
        <end position="220"/>
    </location>
</feature>
<evidence type="ECO:0000313" key="8">
    <source>
        <dbReference type="Proteomes" id="UP000887226"/>
    </source>
</evidence>
<keyword evidence="4 6" id="KW-0472">Membrane</keyword>
<evidence type="ECO:0000313" key="7">
    <source>
        <dbReference type="EMBL" id="KAG9243265.1"/>
    </source>
</evidence>
<sequence length="306" mass="35444">MTKCHSLDDPKNNWAYCPSLPAAVVFAVLFAGTSIMHIYQAHKYRNNYAWTVIMGAIWETASFTIRSISTQHPTTEALYDPHFLLFLIAPLWINAFVYMLLGRMVYFFLADQRLFKIRAQRMTLTFVALDIVSFLVQILGGVMTISKNRTILQRGLNIYTAGVAMQEFFIFCFIFLVIAFQRRLNREEANRVRITQAKRLVLAMYLALALISVRIFFRIIEFSAGVGTKLTTEVRDKEVYQYVFDALLMFFALVIFNVLHPGKILAGDDSKFQKKSKTQKQDEKQQRKQERAERKALRSNEAEWTA</sequence>
<feature type="transmembrane region" description="Helical" evidence="6">
    <location>
        <begin position="158"/>
        <end position="180"/>
    </location>
</feature>
<dbReference type="AlphaFoldDB" id="A0A9P7Z0S8"/>